<proteinExistence type="predicted"/>
<reference evidence="2" key="1">
    <citation type="journal article" date="2018" name="Genome Biol. Evol.">
        <title>Genomics and development of Lentinus tigrinus, a white-rot wood-decaying mushroom with dimorphic fruiting bodies.</title>
        <authorList>
            <person name="Wu B."/>
            <person name="Xu Z."/>
            <person name="Knudson A."/>
            <person name="Carlson A."/>
            <person name="Chen N."/>
            <person name="Kovaka S."/>
            <person name="LaButti K."/>
            <person name="Lipzen A."/>
            <person name="Pennachio C."/>
            <person name="Riley R."/>
            <person name="Schakwitz W."/>
            <person name="Umezawa K."/>
            <person name="Ohm R.A."/>
            <person name="Grigoriev I.V."/>
            <person name="Nagy L.G."/>
            <person name="Gibbons J."/>
            <person name="Hibbett D."/>
        </authorList>
    </citation>
    <scope>NUCLEOTIDE SEQUENCE [LARGE SCALE GENOMIC DNA]</scope>
    <source>
        <strain evidence="2">ALCF2SS1-6</strain>
    </source>
</reference>
<gene>
    <name evidence="2" type="ORF">L227DRAFT_395924</name>
</gene>
<sequence length="217" mass="23789">MCRWPRDTSRTSESPVYDPCALWRAFPRGIASNWITLRDASQRNSSFWRATSTLVCICVVTAERMSAGGVHRSPARCRPLSSSTPDCASGREIRHPSSADPPRTHSAALRWAIACDFGLGLPVIVRMDQCRSHCYCTSAAFVPPVLPLVRVIALQPQASGNNTRHSRSTNARSGWDSSTSPGAHVFDIQSCGSFVSMLTERSPSYTRCSLNAYLGMH</sequence>
<feature type="region of interest" description="Disordered" evidence="1">
    <location>
        <begin position="70"/>
        <end position="101"/>
    </location>
</feature>
<protein>
    <submittedName>
        <fullName evidence="2">Uncharacterized protein</fullName>
    </submittedName>
</protein>
<dbReference type="EMBL" id="ML122319">
    <property type="protein sequence ID" value="RPD53572.1"/>
    <property type="molecule type" value="Genomic_DNA"/>
</dbReference>
<evidence type="ECO:0000256" key="1">
    <source>
        <dbReference type="SAM" id="MobiDB-lite"/>
    </source>
</evidence>
<accession>A0A5C2RPN0</accession>
<name>A0A5C2RPN0_9APHY</name>
<dbReference type="Proteomes" id="UP000313359">
    <property type="component" value="Unassembled WGS sequence"/>
</dbReference>
<evidence type="ECO:0000313" key="2">
    <source>
        <dbReference type="EMBL" id="RPD53572.1"/>
    </source>
</evidence>
<organism evidence="2 3">
    <name type="scientific">Lentinus tigrinus ALCF2SS1-6</name>
    <dbReference type="NCBI Taxonomy" id="1328759"/>
    <lineage>
        <taxon>Eukaryota</taxon>
        <taxon>Fungi</taxon>
        <taxon>Dikarya</taxon>
        <taxon>Basidiomycota</taxon>
        <taxon>Agaricomycotina</taxon>
        <taxon>Agaricomycetes</taxon>
        <taxon>Polyporales</taxon>
        <taxon>Polyporaceae</taxon>
        <taxon>Lentinus</taxon>
    </lineage>
</organism>
<dbReference type="AlphaFoldDB" id="A0A5C2RPN0"/>
<feature type="region of interest" description="Disordered" evidence="1">
    <location>
        <begin position="159"/>
        <end position="180"/>
    </location>
</feature>
<evidence type="ECO:0000313" key="3">
    <source>
        <dbReference type="Proteomes" id="UP000313359"/>
    </source>
</evidence>
<keyword evidence="3" id="KW-1185">Reference proteome</keyword>